<name>A0A6A5HUH5_CAERE</name>
<sequence length="175" mass="20426">MGTEILREKNEIDKSQEIARFDSFGSIWKVDCKDFEELRQCSNILSQQNILFEHFDHWSQLFIPISIQTFDSLLHFFGPFLSDPFDEKIRERSGWKWSFPASTTSIDSRVLGFLFLAWKCDHIETISWIVASTNVTSQILEMGNSEILKFTLHDIAKRFDVEWTILLIGRVLTDG</sequence>
<dbReference type="CTD" id="78773301"/>
<organism evidence="1 2">
    <name type="scientific">Caenorhabditis remanei</name>
    <name type="common">Caenorhabditis vulgaris</name>
    <dbReference type="NCBI Taxonomy" id="31234"/>
    <lineage>
        <taxon>Eukaryota</taxon>
        <taxon>Metazoa</taxon>
        <taxon>Ecdysozoa</taxon>
        <taxon>Nematoda</taxon>
        <taxon>Chromadorea</taxon>
        <taxon>Rhabditida</taxon>
        <taxon>Rhabditina</taxon>
        <taxon>Rhabditomorpha</taxon>
        <taxon>Rhabditoidea</taxon>
        <taxon>Rhabditidae</taxon>
        <taxon>Peloderinae</taxon>
        <taxon>Caenorhabditis</taxon>
    </lineage>
</organism>
<reference evidence="1 2" key="1">
    <citation type="submission" date="2019-12" db="EMBL/GenBank/DDBJ databases">
        <title>Chromosome-level assembly of the Caenorhabditis remanei genome.</title>
        <authorList>
            <person name="Teterina A.A."/>
            <person name="Willis J.H."/>
            <person name="Phillips P.C."/>
        </authorList>
    </citation>
    <scope>NUCLEOTIDE SEQUENCE [LARGE SCALE GENOMIC DNA]</scope>
    <source>
        <strain evidence="1 2">PX506</strain>
        <tissue evidence="1">Whole organism</tissue>
    </source>
</reference>
<protein>
    <submittedName>
        <fullName evidence="1">Uncharacterized protein</fullName>
    </submittedName>
</protein>
<dbReference type="GeneID" id="78773301"/>
<dbReference type="AlphaFoldDB" id="A0A6A5HUH5"/>
<dbReference type="KEGG" id="crq:GCK72_001710"/>
<evidence type="ECO:0000313" key="2">
    <source>
        <dbReference type="Proteomes" id="UP000483820"/>
    </source>
</evidence>
<evidence type="ECO:0000313" key="1">
    <source>
        <dbReference type="EMBL" id="KAF1769893.1"/>
    </source>
</evidence>
<dbReference type="Proteomes" id="UP000483820">
    <property type="component" value="Chromosome I"/>
</dbReference>
<comment type="caution">
    <text evidence="1">The sequence shown here is derived from an EMBL/GenBank/DDBJ whole genome shotgun (WGS) entry which is preliminary data.</text>
</comment>
<proteinExistence type="predicted"/>
<dbReference type="EMBL" id="WUAV01000001">
    <property type="protein sequence ID" value="KAF1769893.1"/>
    <property type="molecule type" value="Genomic_DNA"/>
</dbReference>
<gene>
    <name evidence="1" type="ORF">GCK72_001710</name>
</gene>
<accession>A0A6A5HUH5</accession>
<dbReference type="RefSeq" id="XP_053591734.1">
    <property type="nucleotide sequence ID" value="XM_053723089.1"/>
</dbReference>